<feature type="transmembrane region" description="Helical" evidence="1">
    <location>
        <begin position="57"/>
        <end position="79"/>
    </location>
</feature>
<dbReference type="Proteomes" id="UP000620133">
    <property type="component" value="Chromosome"/>
</dbReference>
<keyword evidence="3" id="KW-1185">Reference proteome</keyword>
<accession>A0A7U9TH45</accession>
<keyword evidence="1" id="KW-0812">Transmembrane</keyword>
<evidence type="ECO:0008006" key="4">
    <source>
        <dbReference type="Google" id="ProtNLM"/>
    </source>
</evidence>
<name>A0A7U9TH45_9MOLU</name>
<evidence type="ECO:0000313" key="3">
    <source>
        <dbReference type="Proteomes" id="UP000620133"/>
    </source>
</evidence>
<evidence type="ECO:0000313" key="2">
    <source>
        <dbReference type="EMBL" id="BCR36243.1"/>
    </source>
</evidence>
<dbReference type="SUPFAM" id="SSF52540">
    <property type="entry name" value="P-loop containing nucleoside triphosphate hydrolases"/>
    <property type="match status" value="1"/>
</dbReference>
<keyword evidence="1" id="KW-1133">Transmembrane helix</keyword>
<dbReference type="InterPro" id="IPR027417">
    <property type="entry name" value="P-loop_NTPase"/>
</dbReference>
<dbReference type="EMBL" id="AP024412">
    <property type="protein sequence ID" value="BCR36243.1"/>
    <property type="molecule type" value="Genomic_DNA"/>
</dbReference>
<proteinExistence type="predicted"/>
<dbReference type="Gene3D" id="3.40.50.300">
    <property type="entry name" value="P-loop containing nucleotide triphosphate hydrolases"/>
    <property type="match status" value="1"/>
</dbReference>
<organism evidence="2 3">
    <name type="scientific">Mariniplasma anaerobium</name>
    <dbReference type="NCBI Taxonomy" id="2735436"/>
    <lineage>
        <taxon>Bacteria</taxon>
        <taxon>Bacillati</taxon>
        <taxon>Mycoplasmatota</taxon>
        <taxon>Mollicutes</taxon>
        <taxon>Acholeplasmatales</taxon>
        <taxon>Acholeplasmataceae</taxon>
        <taxon>Mariniplasma</taxon>
    </lineage>
</organism>
<keyword evidence="1" id="KW-0472">Membrane</keyword>
<reference evidence="2" key="1">
    <citation type="submission" date="2021-01" db="EMBL/GenBank/DDBJ databases">
        <title>Draft genome sequence of Acholeplasmataceae bacterium strain Mahy22.</title>
        <authorList>
            <person name="Watanabe M."/>
            <person name="Kojima H."/>
            <person name="Fukui M."/>
        </authorList>
    </citation>
    <scope>NUCLEOTIDE SEQUENCE</scope>
    <source>
        <strain evidence="2">Mahy22</strain>
    </source>
</reference>
<dbReference type="AlphaFoldDB" id="A0A7U9TH45"/>
<gene>
    <name evidence="2" type="ORF">MPAN_011360</name>
</gene>
<dbReference type="KEGG" id="manr:MPAN_011360"/>
<sequence>MVEFARYYIDFIRELFANIGEFFKNLFGIFADLFFHNVVEYFQKFILSSSQYTLLDWVMAFVVLIINLAFIIFFLLKLYQWSSRYFRFIKREIEKDELLEEISFLNEKTVELIDEKNKILALKVSNLGLSPEEQRKADQEFIEEQEEGHKGPSRFTKLIDIDKDYESRMTSIRMKEEDMINLRELVTRFINFSASQLGLFYDRKIISAFFAGFASSKTMILEGISGTGKTSLPYAMGKFFGNDSKIIAVQPSWRDRAEMIGYLNEFTKKFNETEFLEAIYETTYRDDICIIVLDEMNLARVEYYFAELLSLLEMPDTDQWFIDIVPSTQPADPKNFKKGKILLPQNVWFVGTANKDDSTFTITDKVYDRATPIEINTKSNFIDAPPTDGVIMSNDYLQELFRTAVKDHPLSLKAIQNLEKLDKYITENLKVTFGNRIMKQIRSFVPVYVAAGGSEYEALDYIVARKIFRKFESLNLPFSQVEIGELSVLLDRLFGKNSFVECQSYLTSILKSY</sequence>
<protein>
    <recommendedName>
        <fullName evidence="4">ATPase dynein-related AAA domain-containing protein</fullName>
    </recommendedName>
</protein>
<dbReference type="RefSeq" id="WP_176238935.1">
    <property type="nucleotide sequence ID" value="NZ_AP024412.1"/>
</dbReference>
<evidence type="ECO:0000256" key="1">
    <source>
        <dbReference type="SAM" id="Phobius"/>
    </source>
</evidence>